<evidence type="ECO:0000256" key="1">
    <source>
        <dbReference type="ARBA" id="ARBA00022821"/>
    </source>
</evidence>
<accession>A0A7X5U6T0</accession>
<dbReference type="GO" id="GO:0004568">
    <property type="term" value="F:chitinase activity"/>
    <property type="evidence" value="ECO:0007669"/>
    <property type="project" value="InterPro"/>
</dbReference>
<dbReference type="EMBL" id="JAARLZ010000001">
    <property type="protein sequence ID" value="NII04872.1"/>
    <property type="molecule type" value="Genomic_DNA"/>
</dbReference>
<gene>
    <name evidence="5" type="ORF">HBF25_00570</name>
</gene>
<dbReference type="CDD" id="cd00325">
    <property type="entry name" value="chitinase_GH19"/>
    <property type="match status" value="1"/>
</dbReference>
<dbReference type="Pfam" id="PF00182">
    <property type="entry name" value="Glyco_hydro_19"/>
    <property type="match status" value="1"/>
</dbReference>
<keyword evidence="3" id="KW-0732">Signal</keyword>
<dbReference type="GO" id="GO:0006032">
    <property type="term" value="P:chitin catabolic process"/>
    <property type="evidence" value="ECO:0007669"/>
    <property type="project" value="InterPro"/>
</dbReference>
<dbReference type="AlphaFoldDB" id="A0A7X5U6T0"/>
<dbReference type="Gene3D" id="3.30.20.10">
    <property type="entry name" value="Endochitinase, domain 2"/>
    <property type="match status" value="1"/>
</dbReference>
<dbReference type="InterPro" id="IPR023346">
    <property type="entry name" value="Lysozyme-like_dom_sf"/>
</dbReference>
<feature type="chain" id="PRO_5030597402" description="Glycoside hydrolase family 19 catalytic domain-containing protein" evidence="3">
    <location>
        <begin position="23"/>
        <end position="402"/>
    </location>
</feature>
<protein>
    <recommendedName>
        <fullName evidence="4">Glycoside hydrolase family 19 catalytic domain-containing protein</fullName>
    </recommendedName>
</protein>
<keyword evidence="1" id="KW-0611">Plant defense</keyword>
<dbReference type="GO" id="GO:0006952">
    <property type="term" value="P:defense response"/>
    <property type="evidence" value="ECO:0007669"/>
    <property type="project" value="UniProtKB-KW"/>
</dbReference>
<evidence type="ECO:0000256" key="3">
    <source>
        <dbReference type="SAM" id="SignalP"/>
    </source>
</evidence>
<dbReference type="PANTHER" id="PTHR22595:SF79">
    <property type="entry name" value="CHITINASE 12"/>
    <property type="match status" value="1"/>
</dbReference>
<feature type="signal peptide" evidence="3">
    <location>
        <begin position="1"/>
        <end position="22"/>
    </location>
</feature>
<dbReference type="GO" id="GO:0016998">
    <property type="term" value="P:cell wall macromolecule catabolic process"/>
    <property type="evidence" value="ECO:0007669"/>
    <property type="project" value="InterPro"/>
</dbReference>
<comment type="caution">
    <text evidence="5">The sequence shown here is derived from an EMBL/GenBank/DDBJ whole genome shotgun (WGS) entry which is preliminary data.</text>
</comment>
<keyword evidence="6" id="KW-1185">Reference proteome</keyword>
<reference evidence="5 6" key="1">
    <citation type="submission" date="2020-03" db="EMBL/GenBank/DDBJ databases">
        <authorList>
            <person name="Lai Q."/>
        </authorList>
    </citation>
    <scope>NUCLEOTIDE SEQUENCE [LARGE SCALE GENOMIC DNA]</scope>
    <source>
        <strain evidence="5 6">CCUG 25036</strain>
    </source>
</reference>
<evidence type="ECO:0000256" key="2">
    <source>
        <dbReference type="ARBA" id="ARBA00023157"/>
    </source>
</evidence>
<dbReference type="Gene3D" id="1.10.530.10">
    <property type="match status" value="1"/>
</dbReference>
<name>A0A7X5U6T0_9GAMM</name>
<feature type="domain" description="Glycoside hydrolase family 19 catalytic" evidence="4">
    <location>
        <begin position="105"/>
        <end position="331"/>
    </location>
</feature>
<dbReference type="InterPro" id="IPR000726">
    <property type="entry name" value="Glyco_hydro_19_cat"/>
</dbReference>
<evidence type="ECO:0000259" key="4">
    <source>
        <dbReference type="Pfam" id="PF00182"/>
    </source>
</evidence>
<dbReference type="Proteomes" id="UP000490980">
    <property type="component" value="Unassembled WGS sequence"/>
</dbReference>
<sequence length="402" mass="44412">MHRSKCFAFACMTLAVAPFAMAQDAQGLQAAQRTVLLSKLLADEAAQTKAPFMQSVKSSVRTLDNASVEAVSPKRAQNPANVRRVESIVDEATFNYIFPLRRPEYTYRGFLQAVAKFPAVCGSYTDGRNADAFCRKTLATMFAHFAQETGGHEDWRPEEGYRQGLMYVREAGFTEQSNGYNGECSADTWMTRTWPCGRWPDGRFKSYFGRGAKQLSYHYNYGPFSDAMYGDVHVLLDAPERVADTWLNLASATFFLVYPQPPKPSMLLAVDGTWVPNAADRAAGRVSGFGITTMIMNGGIECGGTGPEHPASANRITYYRAFAAKLGVPIDPSEKLGCRNMQQFTADSAGALPIYWENNWTENPGCKLVNYQTPNSALKPGDYVKCVRASFPDVQIVDDTKS</sequence>
<keyword evidence="2" id="KW-1015">Disulfide bond</keyword>
<dbReference type="SUPFAM" id="SSF53955">
    <property type="entry name" value="Lysozyme-like"/>
    <property type="match status" value="1"/>
</dbReference>
<proteinExistence type="predicted"/>
<evidence type="ECO:0000313" key="5">
    <source>
        <dbReference type="EMBL" id="NII04872.1"/>
    </source>
</evidence>
<organism evidence="5 6">
    <name type="scientific">Luteibacter anthropi</name>
    <dbReference type="NCBI Taxonomy" id="564369"/>
    <lineage>
        <taxon>Bacteria</taxon>
        <taxon>Pseudomonadati</taxon>
        <taxon>Pseudomonadota</taxon>
        <taxon>Gammaproteobacteria</taxon>
        <taxon>Lysobacterales</taxon>
        <taxon>Rhodanobacteraceae</taxon>
        <taxon>Luteibacter</taxon>
    </lineage>
</organism>
<evidence type="ECO:0000313" key="6">
    <source>
        <dbReference type="Proteomes" id="UP000490980"/>
    </source>
</evidence>
<dbReference type="PANTHER" id="PTHR22595">
    <property type="entry name" value="CHITINASE-RELATED"/>
    <property type="match status" value="1"/>
</dbReference>